<dbReference type="SUPFAM" id="SSF55287">
    <property type="entry name" value="RPB5-like RNA polymerase subunit"/>
    <property type="match status" value="1"/>
</dbReference>
<dbReference type="PANTHER" id="PTHR10535:SF0">
    <property type="entry name" value="DNA-DIRECTED RNA POLYMERASES I, II, AND III SUBUNIT RPABC1"/>
    <property type="match status" value="1"/>
</dbReference>
<accession>A0A0M0BSB4</accession>
<protein>
    <recommendedName>
        <fullName evidence="2">DNA-directed RNA polymerase subunit Rpo5</fullName>
        <ecNumber evidence="2">2.7.7.6</ecNumber>
    </recommendedName>
    <alternativeName>
        <fullName evidence="2">DNA-directed RNA polymerase subunit H</fullName>
    </alternativeName>
</protein>
<dbReference type="InterPro" id="IPR035913">
    <property type="entry name" value="RPB5-like_sf"/>
</dbReference>
<evidence type="ECO:0000259" key="3">
    <source>
        <dbReference type="Pfam" id="PF01191"/>
    </source>
</evidence>
<comment type="function">
    <text evidence="2">DNA-dependent RNA polymerase (RNAP) catalyzes the transcription of DNA into RNA using the four ribonucleoside triphosphates as substrates.</text>
</comment>
<comment type="similarity">
    <text evidence="2">Belongs to the archaeal Rpo5/eukaryotic RPB5 RNA polymerase subunit family.</text>
</comment>
<dbReference type="GO" id="GO:0000428">
    <property type="term" value="C:DNA-directed RNA polymerase complex"/>
    <property type="evidence" value="ECO:0007669"/>
    <property type="project" value="UniProtKB-KW"/>
</dbReference>
<sequence>MFDHHLVPKHEILTEKEKSEILAQFKIKPYQIPQIKSNDPAVKAIGARPGDMLKIIRRSATAGEHIAYRYVVD</sequence>
<comment type="catalytic activity">
    <reaction evidence="2">
        <text>RNA(n) + a ribonucleoside 5'-triphosphate = RNA(n+1) + diphosphate</text>
        <dbReference type="Rhea" id="RHEA:21248"/>
        <dbReference type="Rhea" id="RHEA-COMP:14527"/>
        <dbReference type="Rhea" id="RHEA-COMP:17342"/>
        <dbReference type="ChEBI" id="CHEBI:33019"/>
        <dbReference type="ChEBI" id="CHEBI:61557"/>
        <dbReference type="ChEBI" id="CHEBI:140395"/>
        <dbReference type="EC" id="2.7.7.6"/>
    </reaction>
</comment>
<keyword evidence="2" id="KW-0808">Transferase</keyword>
<dbReference type="AlphaFoldDB" id="A0A0M0BSB4"/>
<evidence type="ECO:0000256" key="2">
    <source>
        <dbReference type="HAMAP-Rule" id="MF_00025"/>
    </source>
</evidence>
<evidence type="ECO:0000256" key="1">
    <source>
        <dbReference type="ARBA" id="ARBA00023163"/>
    </source>
</evidence>
<dbReference type="GO" id="GO:0042797">
    <property type="term" value="P:tRNA transcription by RNA polymerase III"/>
    <property type="evidence" value="ECO:0007669"/>
    <property type="project" value="TreeGrafter"/>
</dbReference>
<evidence type="ECO:0000313" key="5">
    <source>
        <dbReference type="Proteomes" id="UP000054016"/>
    </source>
</evidence>
<dbReference type="Gene3D" id="3.90.940.20">
    <property type="entry name" value="RPB5-like RNA polymerase subunit"/>
    <property type="match status" value="1"/>
</dbReference>
<feature type="domain" description="RNA polymerase subunit H/Rpb5 C-terminal" evidence="3">
    <location>
        <begin position="3"/>
        <end position="71"/>
    </location>
</feature>
<dbReference type="NCBIfam" id="NF007129">
    <property type="entry name" value="PRK09570.1"/>
    <property type="match status" value="1"/>
</dbReference>
<dbReference type="Proteomes" id="UP000054016">
    <property type="component" value="Unassembled WGS sequence"/>
</dbReference>
<dbReference type="GO" id="GO:0006366">
    <property type="term" value="P:transcription by RNA polymerase II"/>
    <property type="evidence" value="ECO:0007669"/>
    <property type="project" value="TreeGrafter"/>
</dbReference>
<dbReference type="EC" id="2.7.7.6" evidence="2"/>
<dbReference type="InterPro" id="IPR000783">
    <property type="entry name" value="RNA_pol_subH/Rpb5_C"/>
</dbReference>
<comment type="subcellular location">
    <subcellularLocation>
        <location evidence="2">Cytoplasm</location>
    </subcellularLocation>
</comment>
<reference evidence="5" key="1">
    <citation type="submission" date="2015-06" db="EMBL/GenBank/DDBJ databases">
        <title>New insights into the roles of widespread benthic archaea in carbon and nitrogen cycling.</title>
        <authorList>
            <person name="Lazar C.S."/>
            <person name="Baker B.J."/>
            <person name="Seitz K.W."/>
            <person name="Hyde A.S."/>
            <person name="Dick G.J."/>
            <person name="Hinrichs K.-U."/>
            <person name="Teske A.P."/>
        </authorList>
    </citation>
    <scope>NUCLEOTIDE SEQUENCE [LARGE SCALE GENOMIC DNA]</scope>
</reference>
<dbReference type="Pfam" id="PF01191">
    <property type="entry name" value="RNA_pol_Rpb5_C"/>
    <property type="match status" value="1"/>
</dbReference>
<gene>
    <name evidence="2" type="primary">rpo5</name>
    <name evidence="2" type="synonym">rpoH</name>
    <name evidence="4" type="ORF">AC478_02810</name>
</gene>
<dbReference type="GO" id="GO:0003899">
    <property type="term" value="F:DNA-directed RNA polymerase activity"/>
    <property type="evidence" value="ECO:0007669"/>
    <property type="project" value="UniProtKB-UniRule"/>
</dbReference>
<dbReference type="GO" id="GO:0003677">
    <property type="term" value="F:DNA binding"/>
    <property type="evidence" value="ECO:0007669"/>
    <property type="project" value="InterPro"/>
</dbReference>
<proteinExistence type="inferred from homology"/>
<keyword evidence="2" id="KW-0963">Cytoplasm</keyword>
<dbReference type="GO" id="GO:0006362">
    <property type="term" value="P:transcription elongation by RNA polymerase I"/>
    <property type="evidence" value="ECO:0007669"/>
    <property type="project" value="TreeGrafter"/>
</dbReference>
<dbReference type="GO" id="GO:0005737">
    <property type="term" value="C:cytoplasm"/>
    <property type="evidence" value="ECO:0007669"/>
    <property type="project" value="UniProtKB-SubCell"/>
</dbReference>
<dbReference type="PANTHER" id="PTHR10535">
    <property type="entry name" value="DNA-DIRECTED RNA POLYMERASES I, II, AND III SUBUNIT RPABC1"/>
    <property type="match status" value="1"/>
</dbReference>
<comment type="subunit">
    <text evidence="2">Part of the RNA polymerase complex.</text>
</comment>
<evidence type="ECO:0000313" key="4">
    <source>
        <dbReference type="EMBL" id="KON31457.1"/>
    </source>
</evidence>
<comment type="caution">
    <text evidence="4">The sequence shown here is derived from an EMBL/GenBank/DDBJ whole genome shotgun (WGS) entry which is preliminary data.</text>
</comment>
<keyword evidence="2 4" id="KW-0240">DNA-directed RNA polymerase</keyword>
<dbReference type="EMBL" id="LFWV01000034">
    <property type="protein sequence ID" value="KON31457.1"/>
    <property type="molecule type" value="Genomic_DNA"/>
</dbReference>
<dbReference type="InterPro" id="IPR014381">
    <property type="entry name" value="Arch_Rpo5/euc_Rpb5"/>
</dbReference>
<keyword evidence="2" id="KW-0548">Nucleotidyltransferase</keyword>
<keyword evidence="1 2" id="KW-0804">Transcription</keyword>
<organism evidence="4 5">
    <name type="scientific">miscellaneous Crenarchaeota group-1 archaeon SG8-32-3</name>
    <dbReference type="NCBI Taxonomy" id="1685125"/>
    <lineage>
        <taxon>Archaea</taxon>
        <taxon>Candidatus Bathyarchaeota</taxon>
        <taxon>MCG-1</taxon>
    </lineage>
</organism>
<dbReference type="HAMAP" id="MF_00025">
    <property type="entry name" value="RNApol_Rpo5_RPB5"/>
    <property type="match status" value="1"/>
</dbReference>
<name>A0A0M0BSB4_9ARCH</name>